<dbReference type="OrthoDB" id="2430314at2759"/>
<proteinExistence type="predicted"/>
<sequence length="294" mass="31514">MVALSALGALLLAANLTSFDPTTDRSSAKDMENMTYAVRADMSGGRFASAKPVVNVTFPVADPASTVFVSFDSVSKAVDAVKPPKATANFVYALVFSYTGGSRVCDVMVGSASKLNASVELQYSDGVSTIHNYQTKPDVPLSSRAALQSHEFSQVVARVHDGCLDFVALKCNLEENTDTVSFRLGFTRREYVSLHPSSTMEQCGDSVYPSKIDPDVNVAFTVPNGAWERQAIADDDKLFFTYTEPLWRTTRPATTTTNPTSTTQQPATATPTPSAASTLALSMGVVASLLFYIV</sequence>
<dbReference type="GeneID" id="19950758"/>
<feature type="region of interest" description="Disordered" evidence="1">
    <location>
        <begin position="250"/>
        <end position="274"/>
    </location>
</feature>
<dbReference type="EMBL" id="JH767164">
    <property type="protein sequence ID" value="EQC32283.1"/>
    <property type="molecule type" value="Genomic_DNA"/>
</dbReference>
<dbReference type="OMA" id="ANDMAKT"/>
<dbReference type="RefSeq" id="XP_008614224.1">
    <property type="nucleotide sequence ID" value="XM_008616002.1"/>
</dbReference>
<organism evidence="3 4">
    <name type="scientific">Saprolegnia diclina (strain VS20)</name>
    <dbReference type="NCBI Taxonomy" id="1156394"/>
    <lineage>
        <taxon>Eukaryota</taxon>
        <taxon>Sar</taxon>
        <taxon>Stramenopiles</taxon>
        <taxon>Oomycota</taxon>
        <taxon>Saprolegniomycetes</taxon>
        <taxon>Saprolegniales</taxon>
        <taxon>Saprolegniaceae</taxon>
        <taxon>Saprolegnia</taxon>
    </lineage>
</organism>
<name>T0RIT6_SAPDV</name>
<gene>
    <name evidence="3" type="ORF">SDRG_10031</name>
</gene>
<reference evidence="3 4" key="1">
    <citation type="submission" date="2012-04" db="EMBL/GenBank/DDBJ databases">
        <title>The Genome Sequence of Saprolegnia declina VS20.</title>
        <authorList>
            <consortium name="The Broad Institute Genome Sequencing Platform"/>
            <person name="Russ C."/>
            <person name="Nusbaum C."/>
            <person name="Tyler B."/>
            <person name="van West P."/>
            <person name="Dieguez-Uribeondo J."/>
            <person name="de Bruijn I."/>
            <person name="Tripathy S."/>
            <person name="Jiang R."/>
            <person name="Young S.K."/>
            <person name="Zeng Q."/>
            <person name="Gargeya S."/>
            <person name="Fitzgerald M."/>
            <person name="Haas B."/>
            <person name="Abouelleil A."/>
            <person name="Alvarado L."/>
            <person name="Arachchi H.M."/>
            <person name="Berlin A."/>
            <person name="Chapman S.B."/>
            <person name="Goldberg J."/>
            <person name="Griggs A."/>
            <person name="Gujja S."/>
            <person name="Hansen M."/>
            <person name="Howarth C."/>
            <person name="Imamovic A."/>
            <person name="Larimer J."/>
            <person name="McCowen C."/>
            <person name="Montmayeur A."/>
            <person name="Murphy C."/>
            <person name="Neiman D."/>
            <person name="Pearson M."/>
            <person name="Priest M."/>
            <person name="Roberts A."/>
            <person name="Saif S."/>
            <person name="Shea T."/>
            <person name="Sisk P."/>
            <person name="Sykes S."/>
            <person name="Wortman J."/>
            <person name="Nusbaum C."/>
            <person name="Birren B."/>
        </authorList>
    </citation>
    <scope>NUCLEOTIDE SEQUENCE [LARGE SCALE GENOMIC DNA]</scope>
    <source>
        <strain evidence="3 4">VS20</strain>
    </source>
</reference>
<feature type="signal peptide" evidence="2">
    <location>
        <begin position="1"/>
        <end position="19"/>
    </location>
</feature>
<evidence type="ECO:0000256" key="2">
    <source>
        <dbReference type="SAM" id="SignalP"/>
    </source>
</evidence>
<evidence type="ECO:0000256" key="1">
    <source>
        <dbReference type="SAM" id="MobiDB-lite"/>
    </source>
</evidence>
<accession>T0RIT6</accession>
<dbReference type="VEuPathDB" id="FungiDB:SDRG_10031"/>
<keyword evidence="2" id="KW-0732">Signal</keyword>
<evidence type="ECO:0000313" key="3">
    <source>
        <dbReference type="EMBL" id="EQC32283.1"/>
    </source>
</evidence>
<keyword evidence="4" id="KW-1185">Reference proteome</keyword>
<evidence type="ECO:0000313" key="4">
    <source>
        <dbReference type="Proteomes" id="UP000030762"/>
    </source>
</evidence>
<protein>
    <submittedName>
        <fullName evidence="3">Uncharacterized protein</fullName>
    </submittedName>
</protein>
<dbReference type="Proteomes" id="UP000030762">
    <property type="component" value="Unassembled WGS sequence"/>
</dbReference>
<feature type="chain" id="PRO_5004570841" evidence="2">
    <location>
        <begin position="20"/>
        <end position="294"/>
    </location>
</feature>
<dbReference type="AlphaFoldDB" id="T0RIT6"/>
<dbReference type="InParanoid" id="T0RIT6"/>